<comment type="similarity">
    <text evidence="1">Belongs to the PPR family. P subfamily.</text>
</comment>
<keyword evidence="2" id="KW-0677">Repeat</keyword>
<feature type="non-terminal residue" evidence="4">
    <location>
        <position position="159"/>
    </location>
</feature>
<dbReference type="STRING" id="57577.A0A2K3M5X8"/>
<comment type="caution">
    <text evidence="4">The sequence shown here is derived from an EMBL/GenBank/DDBJ whole genome shotgun (WGS) entry which is preliminary data.</text>
</comment>
<dbReference type="Gene3D" id="1.25.40.10">
    <property type="entry name" value="Tetratricopeptide repeat domain"/>
    <property type="match status" value="2"/>
</dbReference>
<evidence type="ECO:0000256" key="3">
    <source>
        <dbReference type="PROSITE-ProRule" id="PRU00708"/>
    </source>
</evidence>
<accession>A0A2K3M5X8</accession>
<evidence type="ECO:0000256" key="2">
    <source>
        <dbReference type="ARBA" id="ARBA00022737"/>
    </source>
</evidence>
<organism evidence="4 5">
    <name type="scientific">Trifolium pratense</name>
    <name type="common">Red clover</name>
    <dbReference type="NCBI Taxonomy" id="57577"/>
    <lineage>
        <taxon>Eukaryota</taxon>
        <taxon>Viridiplantae</taxon>
        <taxon>Streptophyta</taxon>
        <taxon>Embryophyta</taxon>
        <taxon>Tracheophyta</taxon>
        <taxon>Spermatophyta</taxon>
        <taxon>Magnoliopsida</taxon>
        <taxon>eudicotyledons</taxon>
        <taxon>Gunneridae</taxon>
        <taxon>Pentapetalae</taxon>
        <taxon>rosids</taxon>
        <taxon>fabids</taxon>
        <taxon>Fabales</taxon>
        <taxon>Fabaceae</taxon>
        <taxon>Papilionoideae</taxon>
        <taxon>50 kb inversion clade</taxon>
        <taxon>NPAAA clade</taxon>
        <taxon>Hologalegina</taxon>
        <taxon>IRL clade</taxon>
        <taxon>Trifolieae</taxon>
        <taxon>Trifolium</taxon>
    </lineage>
</organism>
<reference evidence="4 5" key="1">
    <citation type="journal article" date="2014" name="Am. J. Bot.">
        <title>Genome assembly and annotation for red clover (Trifolium pratense; Fabaceae).</title>
        <authorList>
            <person name="Istvanek J."/>
            <person name="Jaros M."/>
            <person name="Krenek A."/>
            <person name="Repkova J."/>
        </authorList>
    </citation>
    <scope>NUCLEOTIDE SEQUENCE [LARGE SCALE GENOMIC DNA]</scope>
    <source>
        <strain evidence="5">cv. Tatra</strain>
        <tissue evidence="4">Young leaves</tissue>
    </source>
</reference>
<dbReference type="Proteomes" id="UP000236291">
    <property type="component" value="Unassembled WGS sequence"/>
</dbReference>
<dbReference type="PANTHER" id="PTHR46128">
    <property type="entry name" value="MITOCHONDRIAL GROUP I INTRON SPLICING FACTOR CCM1"/>
    <property type="match status" value="1"/>
</dbReference>
<evidence type="ECO:0000256" key="1">
    <source>
        <dbReference type="ARBA" id="ARBA00007626"/>
    </source>
</evidence>
<dbReference type="NCBIfam" id="TIGR00756">
    <property type="entry name" value="PPR"/>
    <property type="match status" value="3"/>
</dbReference>
<dbReference type="AlphaFoldDB" id="A0A2K3M5X8"/>
<sequence>MHRSKIIPDVVTYSSLIDGLCKSGRIEYALELVDEMRCREVIPNVVTYNSLINCLCKSGRIKYALELVDEMRCRKIIPDVVTYNSLIDGGRMEDARKVFEDLLVKGYDLNVYTYTVMIKGFCNDGLFDEALTMNDKLKIVLLRPELYTTGTSLALHLSE</sequence>
<feature type="repeat" description="PPR" evidence="3">
    <location>
        <begin position="9"/>
        <end position="43"/>
    </location>
</feature>
<dbReference type="InterPro" id="IPR002885">
    <property type="entry name" value="PPR_rpt"/>
</dbReference>
<feature type="repeat" description="PPR" evidence="3">
    <location>
        <begin position="44"/>
        <end position="78"/>
    </location>
</feature>
<dbReference type="FunFam" id="1.25.40.10:FF:000294">
    <property type="entry name" value="Pentatricopeptide repeat-containing protein At1g09900"/>
    <property type="match status" value="1"/>
</dbReference>
<dbReference type="PANTHER" id="PTHR46128:SF211">
    <property type="entry name" value="PENTACOTRIPEPTIDE-REPEAT REGION OF PRORP DOMAIN-CONTAINING PROTEIN"/>
    <property type="match status" value="1"/>
</dbReference>
<evidence type="ECO:0000313" key="5">
    <source>
        <dbReference type="Proteomes" id="UP000236291"/>
    </source>
</evidence>
<dbReference type="InterPro" id="IPR050872">
    <property type="entry name" value="PPR_P_subfamily"/>
</dbReference>
<dbReference type="EMBL" id="ASHM01050555">
    <property type="protein sequence ID" value="PNX86180.1"/>
    <property type="molecule type" value="Genomic_DNA"/>
</dbReference>
<gene>
    <name evidence="4" type="ORF">L195_g042257</name>
</gene>
<name>A0A2K3M5X8_TRIPR</name>
<protein>
    <submittedName>
        <fullName evidence="4">Pentatricopeptide repeat-containing protein</fullName>
    </submittedName>
</protein>
<evidence type="ECO:0000313" key="4">
    <source>
        <dbReference type="EMBL" id="PNX86180.1"/>
    </source>
</evidence>
<proteinExistence type="inferred from homology"/>
<dbReference type="Pfam" id="PF13041">
    <property type="entry name" value="PPR_2"/>
    <property type="match status" value="2"/>
</dbReference>
<feature type="repeat" description="PPR" evidence="3">
    <location>
        <begin position="110"/>
        <end position="144"/>
    </location>
</feature>
<dbReference type="InterPro" id="IPR011990">
    <property type="entry name" value="TPR-like_helical_dom_sf"/>
</dbReference>
<dbReference type="PROSITE" id="PS51375">
    <property type="entry name" value="PPR"/>
    <property type="match status" value="3"/>
</dbReference>
<reference evidence="4 5" key="2">
    <citation type="journal article" date="2017" name="Front. Plant Sci.">
        <title>Gene Classification and Mining of Molecular Markers Useful in Red Clover (Trifolium pratense) Breeding.</title>
        <authorList>
            <person name="Istvanek J."/>
            <person name="Dluhosova J."/>
            <person name="Dluhos P."/>
            <person name="Patkova L."/>
            <person name="Nedelnik J."/>
            <person name="Repkova J."/>
        </authorList>
    </citation>
    <scope>NUCLEOTIDE SEQUENCE [LARGE SCALE GENOMIC DNA]</scope>
    <source>
        <strain evidence="5">cv. Tatra</strain>
        <tissue evidence="4">Young leaves</tissue>
    </source>
</reference>